<evidence type="ECO:0000313" key="3">
    <source>
        <dbReference type="Proteomes" id="UP000318212"/>
    </source>
</evidence>
<dbReference type="Proteomes" id="UP000318212">
    <property type="component" value="Unassembled WGS sequence"/>
</dbReference>
<dbReference type="RefSeq" id="WP_141517011.1">
    <property type="nucleotide sequence ID" value="NZ_VICE01000011.1"/>
</dbReference>
<name>A0A508ASA9_9GAMM</name>
<dbReference type="PROSITE" id="PS51257">
    <property type="entry name" value="PROKAR_LIPOPROTEIN"/>
    <property type="match status" value="1"/>
</dbReference>
<organism evidence="2 3">
    <name type="scientific">Marilutibacter aestuarii</name>
    <dbReference type="NCBI Taxonomy" id="1706195"/>
    <lineage>
        <taxon>Bacteria</taxon>
        <taxon>Pseudomonadati</taxon>
        <taxon>Pseudomonadota</taxon>
        <taxon>Gammaproteobacteria</taxon>
        <taxon>Lysobacterales</taxon>
        <taxon>Lysobacteraceae</taxon>
        <taxon>Marilutibacter</taxon>
    </lineage>
</organism>
<gene>
    <name evidence="2" type="ORF">FKV25_01435</name>
</gene>
<comment type="caution">
    <text evidence="2">The sequence shown here is derived from an EMBL/GenBank/DDBJ whole genome shotgun (WGS) entry which is preliminary data.</text>
</comment>
<sequence length="167" mass="17960">MRRLTITARLGFATLLAMSCYVAFAANDAHAQSGTYRVDDSASQVLDPNVTLEWDSIAPTRGPQGNAVSGQFAVIVRLDVAAWQGRMGRIYMLLPPAPSGPITATWSSRGPLLPGILRSGERSLVYAGPINGPLIEDTLRIVLQADGRHVTRSQPLEFSFEIDLGAP</sequence>
<evidence type="ECO:0000313" key="2">
    <source>
        <dbReference type="EMBL" id="TQD51364.1"/>
    </source>
</evidence>
<dbReference type="AlphaFoldDB" id="A0A508ASA9"/>
<reference evidence="2 3" key="1">
    <citation type="submission" date="2019-06" db="EMBL/GenBank/DDBJ databases">
        <title>Lysobacter alkalisoli sp. nov. isolated from saline soil.</title>
        <authorList>
            <person name="Sun J.-Q."/>
            <person name="Xu L."/>
        </authorList>
    </citation>
    <scope>NUCLEOTIDE SEQUENCE [LARGE SCALE GENOMIC DNA]</scope>
    <source>
        <strain evidence="2 3">JCM 31130</strain>
    </source>
</reference>
<proteinExistence type="predicted"/>
<dbReference type="EMBL" id="VICE01000011">
    <property type="protein sequence ID" value="TQD51364.1"/>
    <property type="molecule type" value="Genomic_DNA"/>
</dbReference>
<keyword evidence="3" id="KW-1185">Reference proteome</keyword>
<dbReference type="OrthoDB" id="6024807at2"/>
<feature type="signal peptide" evidence="1">
    <location>
        <begin position="1"/>
        <end position="25"/>
    </location>
</feature>
<protein>
    <submittedName>
        <fullName evidence="2">Uncharacterized protein</fullName>
    </submittedName>
</protein>
<accession>A0A508ASA9</accession>
<evidence type="ECO:0000256" key="1">
    <source>
        <dbReference type="SAM" id="SignalP"/>
    </source>
</evidence>
<keyword evidence="1" id="KW-0732">Signal</keyword>
<feature type="chain" id="PRO_5021506265" evidence="1">
    <location>
        <begin position="26"/>
        <end position="167"/>
    </location>
</feature>